<evidence type="ECO:0000313" key="1">
    <source>
        <dbReference type="EMBL" id="ADD68950.1"/>
    </source>
</evidence>
<keyword evidence="2" id="KW-1185">Reference proteome</keyword>
<accession>D4H2F9</accession>
<organism evidence="1 2">
    <name type="scientific">Denitrovibrio acetiphilus (strain DSM 12809 / NBRC 114555 / N2460)</name>
    <dbReference type="NCBI Taxonomy" id="522772"/>
    <lineage>
        <taxon>Bacteria</taxon>
        <taxon>Pseudomonadati</taxon>
        <taxon>Deferribacterota</taxon>
        <taxon>Deferribacteres</taxon>
        <taxon>Deferribacterales</taxon>
        <taxon>Geovibrionaceae</taxon>
        <taxon>Denitrovibrio</taxon>
    </lineage>
</organism>
<name>D4H2F9_DENA2</name>
<dbReference type="InParanoid" id="D4H2F9"/>
<proteinExistence type="predicted"/>
<dbReference type="PaxDb" id="522772-Dacet_2188"/>
<dbReference type="EMBL" id="CP001968">
    <property type="protein sequence ID" value="ADD68950.1"/>
    <property type="molecule type" value="Genomic_DNA"/>
</dbReference>
<dbReference type="PROSITE" id="PS51257">
    <property type="entry name" value="PROKAR_LIPOPROTEIN"/>
    <property type="match status" value="1"/>
</dbReference>
<dbReference type="HOGENOM" id="CLU_2632286_0_0_0"/>
<dbReference type="AlphaFoldDB" id="D4H2F9"/>
<gene>
    <name evidence="1" type="ordered locus">Dacet_2188</name>
</gene>
<evidence type="ECO:0000313" key="2">
    <source>
        <dbReference type="Proteomes" id="UP000002012"/>
    </source>
</evidence>
<reference evidence="1 2" key="1">
    <citation type="journal article" date="2010" name="Stand. Genomic Sci.">
        <title>Complete genome sequence of Denitrovibrio acetiphilus type strain (N2460).</title>
        <authorList>
            <person name="Kiss H."/>
            <person name="Lang E."/>
            <person name="Lapidus A."/>
            <person name="Copeland A."/>
            <person name="Nolan M."/>
            <person name="Glavina Del Rio T."/>
            <person name="Chen F."/>
            <person name="Lucas S."/>
            <person name="Tice H."/>
            <person name="Cheng J.F."/>
            <person name="Han C."/>
            <person name="Goodwin L."/>
            <person name="Pitluck S."/>
            <person name="Liolios K."/>
            <person name="Pati A."/>
            <person name="Ivanova N."/>
            <person name="Mavromatis K."/>
            <person name="Chen A."/>
            <person name="Palaniappan K."/>
            <person name="Land M."/>
            <person name="Hauser L."/>
            <person name="Chang Y.J."/>
            <person name="Jeffries C.D."/>
            <person name="Detter J.C."/>
            <person name="Brettin T."/>
            <person name="Spring S."/>
            <person name="Rohde M."/>
            <person name="Goker M."/>
            <person name="Woyke T."/>
            <person name="Bristow J."/>
            <person name="Eisen J.A."/>
            <person name="Markowitz V."/>
            <person name="Hugenholtz P."/>
            <person name="Kyrpides N.C."/>
            <person name="Klenk H.P."/>
        </authorList>
    </citation>
    <scope>NUCLEOTIDE SEQUENCE [LARGE SCALE GENOMIC DNA]</scope>
    <source>
        <strain evidence="2">DSM 12809 / NBRC 114555 / N2460</strain>
    </source>
</reference>
<evidence type="ECO:0008006" key="3">
    <source>
        <dbReference type="Google" id="ProtNLM"/>
    </source>
</evidence>
<protein>
    <recommendedName>
        <fullName evidence="3">Lipoprotein</fullName>
    </recommendedName>
</protein>
<dbReference type="KEGG" id="dap:Dacet_2188"/>
<sequence length="77" mass="9426" precursor="true">MRNAVIISMMLFMSGCTWLTAKQPVEQSSKQEYRPAYWYELKEGKQYHYPTTQQPQSEQRSAYWYEIKEGKQYWYPK</sequence>
<dbReference type="STRING" id="522772.Dacet_2188"/>
<dbReference type="Proteomes" id="UP000002012">
    <property type="component" value="Chromosome"/>
</dbReference>